<sequence length="228" mass="25427">MTKKELIFRNPFGALGIDCDDMINGGELGAVMARAGLGKTSLVVQMALHAMACGKKVLHVSLEEPVNKVSVWYNEMFANLADLNRVEEPQSAYDEILPNRMILTMNVDGFSMARLEERINDLVEQDLFNPDMMIIDGYPFEEKGREDMEELKALASRMGYFALFTVKTHRHEALAENGLPVQLGGVDDIFSTLLQIVPENNTIYVKAVKGSKADKESAVLDPETMIIR</sequence>
<dbReference type="EMBL" id="CAADHO010000004">
    <property type="protein sequence ID" value="VFQ45146.1"/>
    <property type="molecule type" value="Genomic_DNA"/>
</dbReference>
<dbReference type="Pfam" id="PF13481">
    <property type="entry name" value="AAA_25"/>
    <property type="match status" value="1"/>
</dbReference>
<dbReference type="Proteomes" id="UP000507962">
    <property type="component" value="Unassembled WGS sequence"/>
</dbReference>
<dbReference type="InterPro" id="IPR027417">
    <property type="entry name" value="P-loop_NTPase"/>
</dbReference>
<keyword evidence="2" id="KW-1185">Reference proteome</keyword>
<dbReference type="RefSeq" id="WP_180141340.1">
    <property type="nucleotide sequence ID" value="NZ_CAADHO010000004.1"/>
</dbReference>
<reference evidence="1 2" key="1">
    <citation type="submission" date="2019-03" db="EMBL/GenBank/DDBJ databases">
        <authorList>
            <person name="Nijsse B."/>
        </authorList>
    </citation>
    <scope>NUCLEOTIDE SEQUENCE [LARGE SCALE GENOMIC DNA]</scope>
    <source>
        <strain evidence="1">Desulfoluna butyratoxydans MSL71</strain>
    </source>
</reference>
<accession>A0A4U8YM88</accession>
<dbReference type="Gene3D" id="3.40.50.300">
    <property type="entry name" value="P-loop containing nucleotide triphosphate hydrolases"/>
    <property type="match status" value="1"/>
</dbReference>
<organism evidence="1 2">
    <name type="scientific">Desulfoluna butyratoxydans</name>
    <dbReference type="NCBI Taxonomy" id="231438"/>
    <lineage>
        <taxon>Bacteria</taxon>
        <taxon>Pseudomonadati</taxon>
        <taxon>Thermodesulfobacteriota</taxon>
        <taxon>Desulfobacteria</taxon>
        <taxon>Desulfobacterales</taxon>
        <taxon>Desulfolunaceae</taxon>
        <taxon>Desulfoluna</taxon>
    </lineage>
</organism>
<evidence type="ECO:0000313" key="2">
    <source>
        <dbReference type="Proteomes" id="UP000507962"/>
    </source>
</evidence>
<name>A0A4U8YM88_9BACT</name>
<protein>
    <submittedName>
        <fullName evidence="1">Aaa domain</fullName>
    </submittedName>
</protein>
<proteinExistence type="predicted"/>
<dbReference type="AlphaFoldDB" id="A0A4U8YM88"/>
<dbReference type="SUPFAM" id="SSF52540">
    <property type="entry name" value="P-loop containing nucleoside triphosphate hydrolases"/>
    <property type="match status" value="1"/>
</dbReference>
<evidence type="ECO:0000313" key="1">
    <source>
        <dbReference type="EMBL" id="VFQ45146.1"/>
    </source>
</evidence>
<gene>
    <name evidence="1" type="ORF">MSL71_28030</name>
</gene>